<feature type="transmembrane region" description="Helical" evidence="1">
    <location>
        <begin position="30"/>
        <end position="51"/>
    </location>
</feature>
<reference evidence="2 3" key="1">
    <citation type="submission" date="2015-12" db="EMBL/GenBank/DDBJ databases">
        <title>Draft genome sequence of Moniliophthora roreri, the causal agent of frosty pod rot of cacao.</title>
        <authorList>
            <person name="Aime M.C."/>
            <person name="Diaz-Valderrama J.R."/>
            <person name="Kijpornyongpan T."/>
            <person name="Phillips-Mora W."/>
        </authorList>
    </citation>
    <scope>NUCLEOTIDE SEQUENCE [LARGE SCALE GENOMIC DNA]</scope>
    <source>
        <strain evidence="2 3">MCA 2952</strain>
    </source>
</reference>
<evidence type="ECO:0000256" key="1">
    <source>
        <dbReference type="SAM" id="Phobius"/>
    </source>
</evidence>
<comment type="caution">
    <text evidence="2">The sequence shown here is derived from an EMBL/GenBank/DDBJ whole genome shotgun (WGS) entry which is preliminary data.</text>
</comment>
<name>A0A0W0G5U0_MONRR</name>
<keyword evidence="1" id="KW-0472">Membrane</keyword>
<accession>A0A0W0G5U0</accession>
<dbReference type="EMBL" id="LATX01001081">
    <property type="protein sequence ID" value="KTB43765.1"/>
    <property type="molecule type" value="Genomic_DNA"/>
</dbReference>
<evidence type="ECO:0000313" key="3">
    <source>
        <dbReference type="Proteomes" id="UP000054988"/>
    </source>
</evidence>
<dbReference type="Proteomes" id="UP000054988">
    <property type="component" value="Unassembled WGS sequence"/>
</dbReference>
<proteinExistence type="predicted"/>
<gene>
    <name evidence="2" type="ORF">WG66_3657</name>
</gene>
<feature type="transmembrane region" description="Helical" evidence="1">
    <location>
        <begin position="83"/>
        <end position="105"/>
    </location>
</feature>
<dbReference type="AlphaFoldDB" id="A0A0W0G5U0"/>
<keyword evidence="1" id="KW-1133">Transmembrane helix</keyword>
<protein>
    <submittedName>
        <fullName evidence="2">Uncharacterized protein</fullName>
    </submittedName>
</protein>
<evidence type="ECO:0000313" key="2">
    <source>
        <dbReference type="EMBL" id="KTB43765.1"/>
    </source>
</evidence>
<feature type="transmembrane region" description="Helical" evidence="1">
    <location>
        <begin position="163"/>
        <end position="186"/>
    </location>
</feature>
<sequence>MASFYVLLFGTYTYMMRTRKQDDEQLNRSLNILLTVILFVFSTIYVVAYTIERVDGSIFRFIAVKTQEDEPLIDYLMFNVEKTVAFCFELLGSVFLNIAADYLLIHRCYLIWSSKKRVTLPLVVASVLTNVFGLTGAIMVTVYNDARVQSNEALFDLGDTMNGAYRTASTVVNSVITLLTAGRIWWIHWQVRAHGVYTTDTLIQSVYRMILESGSLYPMLSIINLIVVNSTTFDEAPFDCYPLATLSAAIAPTLIMVRAKLGKNIESLEDQILDIRFTTQLAPGERASIIV</sequence>
<feature type="transmembrane region" description="Helical" evidence="1">
    <location>
        <begin position="117"/>
        <end position="143"/>
    </location>
</feature>
<organism evidence="2 3">
    <name type="scientific">Moniliophthora roreri</name>
    <name type="common">Frosty pod rot fungus</name>
    <name type="synonym">Monilia roreri</name>
    <dbReference type="NCBI Taxonomy" id="221103"/>
    <lineage>
        <taxon>Eukaryota</taxon>
        <taxon>Fungi</taxon>
        <taxon>Dikarya</taxon>
        <taxon>Basidiomycota</taxon>
        <taxon>Agaricomycotina</taxon>
        <taxon>Agaricomycetes</taxon>
        <taxon>Agaricomycetidae</taxon>
        <taxon>Agaricales</taxon>
        <taxon>Marasmiineae</taxon>
        <taxon>Marasmiaceae</taxon>
        <taxon>Moniliophthora</taxon>
    </lineage>
</organism>
<keyword evidence="1" id="KW-0812">Transmembrane</keyword>